<dbReference type="InterPro" id="IPR036890">
    <property type="entry name" value="HATPase_C_sf"/>
</dbReference>
<feature type="domain" description="Histidine kinase" evidence="9">
    <location>
        <begin position="245"/>
        <end position="461"/>
    </location>
</feature>
<evidence type="ECO:0000256" key="3">
    <source>
        <dbReference type="ARBA" id="ARBA00022553"/>
    </source>
</evidence>
<keyword evidence="6 10" id="KW-0418">Kinase</keyword>
<dbReference type="GO" id="GO:0005524">
    <property type="term" value="F:ATP binding"/>
    <property type="evidence" value="ECO:0007669"/>
    <property type="project" value="UniProtKB-KW"/>
</dbReference>
<keyword evidence="3" id="KW-0597">Phosphoprotein</keyword>
<dbReference type="PROSITE" id="PS50109">
    <property type="entry name" value="HIS_KIN"/>
    <property type="match status" value="1"/>
</dbReference>
<dbReference type="SMART" id="SM00388">
    <property type="entry name" value="HisKA"/>
    <property type="match status" value="1"/>
</dbReference>
<evidence type="ECO:0000256" key="8">
    <source>
        <dbReference type="ARBA" id="ARBA00023012"/>
    </source>
</evidence>
<comment type="catalytic activity">
    <reaction evidence="1">
        <text>ATP + protein L-histidine = ADP + protein N-phospho-L-histidine.</text>
        <dbReference type="EC" id="2.7.13.3"/>
    </reaction>
</comment>
<dbReference type="PANTHER" id="PTHR43065:SF10">
    <property type="entry name" value="PEROXIDE STRESS-ACTIVATED HISTIDINE KINASE MAK3"/>
    <property type="match status" value="1"/>
</dbReference>
<evidence type="ECO:0000256" key="4">
    <source>
        <dbReference type="ARBA" id="ARBA00022679"/>
    </source>
</evidence>
<keyword evidence="4" id="KW-0808">Transferase</keyword>
<proteinExistence type="predicted"/>
<sequence length="464" mass="50981">MVTTAANFYGATMLMVSKILVRKRHLFDASSVVDPGVIRAKRNFDIDIISRLVKARVTQTASATKTIAAQILFSSEGTTGRTLRRPLAQSQWLERGRSRKKPGNAPVTSDLLESLPIPIVGFCEREAISFANPSAIELFGYRGKCIQGMPASVLFPDPQNQRDHSIPDAFVAGNDRKSRTMTVVARKADGTEFLAEVLTNVCRISEIDILLAVVVDRSERYELHRNAQELAHLARVSSLGEMAGSLAHELNQPLTAILSNVQAVQHFIEKTPINLREIRETLKDVVADNCRASEIIRRIRTLVRKGEIEVQRLDLASLIHDVVSLVHSDAIVRGIQTKVHVDDDLPPVCGDRVQLQQVVLNLLLNAFEAVCDPRSPDRTVELDVTSDRGGSVQIAVRDRGPGVTVEQLDMIFKPFFTSKPHGLGLGLSISRTIVLKHGGSIWARNNPDCGATFYVNLPVEGTAG</sequence>
<dbReference type="NCBIfam" id="TIGR00229">
    <property type="entry name" value="sensory_box"/>
    <property type="match status" value="1"/>
</dbReference>
<dbReference type="SMART" id="SM00387">
    <property type="entry name" value="HATPase_c"/>
    <property type="match status" value="1"/>
</dbReference>
<dbReference type="SUPFAM" id="SSF55874">
    <property type="entry name" value="ATPase domain of HSP90 chaperone/DNA topoisomerase II/histidine kinase"/>
    <property type="match status" value="1"/>
</dbReference>
<dbReference type="Pfam" id="PF02518">
    <property type="entry name" value="HATPase_c"/>
    <property type="match status" value="1"/>
</dbReference>
<evidence type="ECO:0000313" key="11">
    <source>
        <dbReference type="Proteomes" id="UP000198900"/>
    </source>
</evidence>
<dbReference type="InterPro" id="IPR035965">
    <property type="entry name" value="PAS-like_dom_sf"/>
</dbReference>
<accession>A0A7Z7BEH8</accession>
<reference evidence="10" key="1">
    <citation type="submission" date="2016-10" db="EMBL/GenBank/DDBJ databases">
        <authorList>
            <person name="Varghese N."/>
            <person name="Submissions S."/>
        </authorList>
    </citation>
    <scope>NUCLEOTIDE SEQUENCE [LARGE SCALE GENOMIC DNA]</scope>
    <source>
        <strain evidence="10">YR281</strain>
    </source>
</reference>
<dbReference type="InterPro" id="IPR005467">
    <property type="entry name" value="His_kinase_dom"/>
</dbReference>
<dbReference type="Gene3D" id="3.30.450.20">
    <property type="entry name" value="PAS domain"/>
    <property type="match status" value="1"/>
</dbReference>
<evidence type="ECO:0000313" key="10">
    <source>
        <dbReference type="EMBL" id="SDJ03027.1"/>
    </source>
</evidence>
<dbReference type="Pfam" id="PF00512">
    <property type="entry name" value="HisKA"/>
    <property type="match status" value="1"/>
</dbReference>
<dbReference type="CDD" id="cd00082">
    <property type="entry name" value="HisKA"/>
    <property type="match status" value="1"/>
</dbReference>
<organism evidence="10 11">
    <name type="scientific">Paraburkholderia steynii</name>
    <dbReference type="NCBI Taxonomy" id="1245441"/>
    <lineage>
        <taxon>Bacteria</taxon>
        <taxon>Pseudomonadati</taxon>
        <taxon>Pseudomonadota</taxon>
        <taxon>Betaproteobacteria</taxon>
        <taxon>Burkholderiales</taxon>
        <taxon>Burkholderiaceae</taxon>
        <taxon>Paraburkholderia</taxon>
    </lineage>
</organism>
<dbReference type="Gene3D" id="1.10.287.130">
    <property type="match status" value="1"/>
</dbReference>
<dbReference type="Pfam" id="PF00989">
    <property type="entry name" value="PAS"/>
    <property type="match status" value="1"/>
</dbReference>
<dbReference type="AlphaFoldDB" id="A0A7Z7BEH8"/>
<dbReference type="GO" id="GO:0006355">
    <property type="term" value="P:regulation of DNA-templated transcription"/>
    <property type="evidence" value="ECO:0007669"/>
    <property type="project" value="InterPro"/>
</dbReference>
<dbReference type="PANTHER" id="PTHR43065">
    <property type="entry name" value="SENSOR HISTIDINE KINASE"/>
    <property type="match status" value="1"/>
</dbReference>
<keyword evidence="7" id="KW-0067">ATP-binding</keyword>
<dbReference type="InterPro" id="IPR003594">
    <property type="entry name" value="HATPase_dom"/>
</dbReference>
<dbReference type="PRINTS" id="PR00344">
    <property type="entry name" value="BCTRLSENSOR"/>
</dbReference>
<dbReference type="RefSeq" id="WP_143036635.1">
    <property type="nucleotide sequence ID" value="NZ_FNDI01000030.1"/>
</dbReference>
<dbReference type="SUPFAM" id="SSF47384">
    <property type="entry name" value="Homodimeric domain of signal transducing histidine kinase"/>
    <property type="match status" value="1"/>
</dbReference>
<evidence type="ECO:0000256" key="1">
    <source>
        <dbReference type="ARBA" id="ARBA00000085"/>
    </source>
</evidence>
<dbReference type="InterPro" id="IPR003661">
    <property type="entry name" value="HisK_dim/P_dom"/>
</dbReference>
<protein>
    <recommendedName>
        <fullName evidence="2">histidine kinase</fullName>
        <ecNumber evidence="2">2.7.13.3</ecNumber>
    </recommendedName>
</protein>
<keyword evidence="8" id="KW-0902">Two-component regulatory system</keyword>
<evidence type="ECO:0000256" key="5">
    <source>
        <dbReference type="ARBA" id="ARBA00022741"/>
    </source>
</evidence>
<dbReference type="SUPFAM" id="SSF55785">
    <property type="entry name" value="PYP-like sensor domain (PAS domain)"/>
    <property type="match status" value="1"/>
</dbReference>
<evidence type="ECO:0000256" key="2">
    <source>
        <dbReference type="ARBA" id="ARBA00012438"/>
    </source>
</evidence>
<dbReference type="InterPro" id="IPR013767">
    <property type="entry name" value="PAS_fold"/>
</dbReference>
<comment type="caution">
    <text evidence="10">The sequence shown here is derived from an EMBL/GenBank/DDBJ whole genome shotgun (WGS) entry which is preliminary data.</text>
</comment>
<dbReference type="InterPro" id="IPR000014">
    <property type="entry name" value="PAS"/>
</dbReference>
<dbReference type="Gene3D" id="3.30.565.10">
    <property type="entry name" value="Histidine kinase-like ATPase, C-terminal domain"/>
    <property type="match status" value="1"/>
</dbReference>
<dbReference type="GO" id="GO:0000155">
    <property type="term" value="F:phosphorelay sensor kinase activity"/>
    <property type="evidence" value="ECO:0007669"/>
    <property type="project" value="InterPro"/>
</dbReference>
<evidence type="ECO:0000256" key="7">
    <source>
        <dbReference type="ARBA" id="ARBA00022840"/>
    </source>
</evidence>
<dbReference type="InterPro" id="IPR036097">
    <property type="entry name" value="HisK_dim/P_sf"/>
</dbReference>
<dbReference type="EMBL" id="FNDI01000030">
    <property type="protein sequence ID" value="SDJ03027.1"/>
    <property type="molecule type" value="Genomic_DNA"/>
</dbReference>
<dbReference type="Proteomes" id="UP000198900">
    <property type="component" value="Unassembled WGS sequence"/>
</dbReference>
<evidence type="ECO:0000259" key="9">
    <source>
        <dbReference type="PROSITE" id="PS50109"/>
    </source>
</evidence>
<keyword evidence="5" id="KW-0547">Nucleotide-binding</keyword>
<evidence type="ECO:0000256" key="6">
    <source>
        <dbReference type="ARBA" id="ARBA00022777"/>
    </source>
</evidence>
<gene>
    <name evidence="10" type="ORF">SAMN04487926_13081</name>
</gene>
<dbReference type="InterPro" id="IPR004358">
    <property type="entry name" value="Sig_transdc_His_kin-like_C"/>
</dbReference>
<keyword evidence="11" id="KW-1185">Reference proteome</keyword>
<name>A0A7Z7BEH8_9BURK</name>
<dbReference type="EC" id="2.7.13.3" evidence="2"/>